<dbReference type="SUPFAM" id="SSF48371">
    <property type="entry name" value="ARM repeat"/>
    <property type="match status" value="1"/>
</dbReference>
<dbReference type="EMBL" id="GL378325">
    <property type="protein sequence ID" value="EFJ51935.1"/>
    <property type="molecule type" value="Genomic_DNA"/>
</dbReference>
<dbReference type="InterPro" id="IPR016024">
    <property type="entry name" value="ARM-type_fold"/>
</dbReference>
<keyword evidence="3" id="KW-1185">Reference proteome</keyword>
<gene>
    <name evidence="2" type="ORF">VOLCADRAFT_116143</name>
</gene>
<feature type="region of interest" description="Disordered" evidence="1">
    <location>
        <begin position="1"/>
        <end position="47"/>
    </location>
</feature>
<dbReference type="InParanoid" id="D8TKS0"/>
<evidence type="ECO:0000313" key="3">
    <source>
        <dbReference type="Proteomes" id="UP000001058"/>
    </source>
</evidence>
<accession>D8TKS0</accession>
<dbReference type="GeneID" id="9618075"/>
<protein>
    <submittedName>
        <fullName evidence="2">Uncharacterized protein</fullName>
    </submittedName>
</protein>
<dbReference type="KEGG" id="vcn:VOLCADRAFT_116143"/>
<dbReference type="AlphaFoldDB" id="D8TKS0"/>
<dbReference type="Proteomes" id="UP000001058">
    <property type="component" value="Unassembled WGS sequence"/>
</dbReference>
<reference evidence="2 3" key="1">
    <citation type="journal article" date="2010" name="Science">
        <title>Genomic analysis of organismal complexity in the multicellular green alga Volvox carteri.</title>
        <authorList>
            <person name="Prochnik S.E."/>
            <person name="Umen J."/>
            <person name="Nedelcu A.M."/>
            <person name="Hallmann A."/>
            <person name="Miller S.M."/>
            <person name="Nishii I."/>
            <person name="Ferris P."/>
            <person name="Kuo A."/>
            <person name="Mitros T."/>
            <person name="Fritz-Laylin L.K."/>
            <person name="Hellsten U."/>
            <person name="Chapman J."/>
            <person name="Simakov O."/>
            <person name="Rensing S.A."/>
            <person name="Terry A."/>
            <person name="Pangilinan J."/>
            <person name="Kapitonov V."/>
            <person name="Jurka J."/>
            <person name="Salamov A."/>
            <person name="Shapiro H."/>
            <person name="Schmutz J."/>
            <person name="Grimwood J."/>
            <person name="Lindquist E."/>
            <person name="Lucas S."/>
            <person name="Grigoriev I.V."/>
            <person name="Schmitt R."/>
            <person name="Kirk D."/>
            <person name="Rokhsar D.S."/>
        </authorList>
    </citation>
    <scope>NUCLEOTIDE SEQUENCE [LARGE SCALE GENOMIC DNA]</scope>
    <source>
        <strain evidence="3">f. Nagariensis / Eve</strain>
    </source>
</reference>
<dbReference type="Gene3D" id="1.25.10.10">
    <property type="entry name" value="Leucine-rich Repeat Variant"/>
    <property type="match status" value="1"/>
</dbReference>
<dbReference type="RefSeq" id="XP_002946709.1">
    <property type="nucleotide sequence ID" value="XM_002946663.1"/>
</dbReference>
<organism evidence="3">
    <name type="scientific">Volvox carteri f. nagariensis</name>
    <dbReference type="NCBI Taxonomy" id="3068"/>
    <lineage>
        <taxon>Eukaryota</taxon>
        <taxon>Viridiplantae</taxon>
        <taxon>Chlorophyta</taxon>
        <taxon>core chlorophytes</taxon>
        <taxon>Chlorophyceae</taxon>
        <taxon>CS clade</taxon>
        <taxon>Chlamydomonadales</taxon>
        <taxon>Volvocaceae</taxon>
        <taxon>Volvox</taxon>
    </lineage>
</organism>
<evidence type="ECO:0000313" key="2">
    <source>
        <dbReference type="EMBL" id="EFJ51935.1"/>
    </source>
</evidence>
<evidence type="ECO:0000256" key="1">
    <source>
        <dbReference type="SAM" id="MobiDB-lite"/>
    </source>
</evidence>
<feature type="non-terminal residue" evidence="2">
    <location>
        <position position="224"/>
    </location>
</feature>
<sequence>MQEEVGVLERTGSLRIRNGGHGGGYGTPSKPRNALAATPPGKKENEHTSIVVHSEASADLLRAEKPEERVVHEIVGCLKMRTSMLAMGACERVKKIARGYPVEVANSAIMDELVAILKDGPDTALAGSVMQALSIMALNPEGRQKVCLAGATTPLIKCAGGKMGTCSTAAGFIRAADLVRGNLDRAVTLIMNLAADHTNRRMIREEGGVEALVEVLRVAPVSEP</sequence>
<proteinExistence type="predicted"/>
<name>D8TKS0_VOLCA</name>
<dbReference type="OrthoDB" id="7537227at2759"/>
<dbReference type="InterPro" id="IPR011989">
    <property type="entry name" value="ARM-like"/>
</dbReference>